<dbReference type="PANTHER" id="PTHR32361">
    <property type="entry name" value="FERRIC/CUPRIC REDUCTASE TRANSMEMBRANE COMPONENT"/>
    <property type="match status" value="1"/>
</dbReference>
<evidence type="ECO:0000256" key="2">
    <source>
        <dbReference type="ARBA" id="ARBA00022448"/>
    </source>
</evidence>
<comment type="caution">
    <text evidence="8">The sequence shown here is derived from an EMBL/GenBank/DDBJ whole genome shotgun (WGS) entry which is preliminary data.</text>
</comment>
<dbReference type="PANTHER" id="PTHR32361:SF24">
    <property type="entry name" value="REDUCTASE, PUTATIVE (AFU_ORTHOLOGUE AFUA_3G10820)-RELATED"/>
    <property type="match status" value="1"/>
</dbReference>
<sequence>MIVCGAVSAAVIVWKVCERIIRLTRHVSCLNNDKQRYFAIPNQKFAALKRHLLYAPVFSKRHNREIQLSKAINVGTLPTRFQLLFLVSYFVSNVVWCVIDIDYSADMVTACGVIRNRTGVLSTVNMVPLFLLAGRNNPLIPLLNISFDTYNLIHRWFGRIVILEALAHTLAHYGKNG</sequence>
<evidence type="ECO:0000259" key="7">
    <source>
        <dbReference type="Pfam" id="PF01794"/>
    </source>
</evidence>
<keyword evidence="6" id="KW-0472">Membrane</keyword>
<dbReference type="OrthoDB" id="4494341at2759"/>
<dbReference type="Pfam" id="PF01794">
    <property type="entry name" value="Ferric_reduct"/>
    <property type="match status" value="1"/>
</dbReference>
<evidence type="ECO:0000313" key="8">
    <source>
        <dbReference type="EMBL" id="KAF5528835.1"/>
    </source>
</evidence>
<evidence type="ECO:0000256" key="6">
    <source>
        <dbReference type="ARBA" id="ARBA00023136"/>
    </source>
</evidence>
<evidence type="ECO:0000256" key="3">
    <source>
        <dbReference type="ARBA" id="ARBA00022692"/>
    </source>
</evidence>
<evidence type="ECO:0000256" key="4">
    <source>
        <dbReference type="ARBA" id="ARBA00022989"/>
    </source>
</evidence>
<feature type="non-terminal residue" evidence="8">
    <location>
        <position position="1"/>
    </location>
</feature>
<keyword evidence="4" id="KW-1133">Transmembrane helix</keyword>
<keyword evidence="5" id="KW-0406">Ion transport</keyword>
<keyword evidence="9" id="KW-1185">Reference proteome</keyword>
<dbReference type="AlphaFoldDB" id="A0A8H5MI18"/>
<keyword evidence="3" id="KW-0812">Transmembrane</keyword>
<dbReference type="GO" id="GO:0015677">
    <property type="term" value="P:copper ion import"/>
    <property type="evidence" value="ECO:0007669"/>
    <property type="project" value="TreeGrafter"/>
</dbReference>
<dbReference type="EMBL" id="JAAOAQ010001477">
    <property type="protein sequence ID" value="KAF5528835.1"/>
    <property type="molecule type" value="Genomic_DNA"/>
</dbReference>
<dbReference type="Proteomes" id="UP000582016">
    <property type="component" value="Unassembled WGS sequence"/>
</dbReference>
<evidence type="ECO:0000256" key="5">
    <source>
        <dbReference type="ARBA" id="ARBA00023065"/>
    </source>
</evidence>
<keyword evidence="2" id="KW-0813">Transport</keyword>
<name>A0A8H5MI18_9HYPO</name>
<dbReference type="GO" id="GO:0006826">
    <property type="term" value="P:iron ion transport"/>
    <property type="evidence" value="ECO:0007669"/>
    <property type="project" value="TreeGrafter"/>
</dbReference>
<dbReference type="GO" id="GO:0005886">
    <property type="term" value="C:plasma membrane"/>
    <property type="evidence" value="ECO:0007669"/>
    <property type="project" value="TreeGrafter"/>
</dbReference>
<dbReference type="GO" id="GO:0000293">
    <property type="term" value="F:ferric-chelate reductase activity"/>
    <property type="evidence" value="ECO:0007669"/>
    <property type="project" value="TreeGrafter"/>
</dbReference>
<dbReference type="InterPro" id="IPR013130">
    <property type="entry name" value="Fe3_Rdtase_TM_dom"/>
</dbReference>
<gene>
    <name evidence="8" type="ORF">FPHYL_14322</name>
</gene>
<organism evidence="8 9">
    <name type="scientific">Fusarium phyllophilum</name>
    <dbReference type="NCBI Taxonomy" id="47803"/>
    <lineage>
        <taxon>Eukaryota</taxon>
        <taxon>Fungi</taxon>
        <taxon>Dikarya</taxon>
        <taxon>Ascomycota</taxon>
        <taxon>Pezizomycotina</taxon>
        <taxon>Sordariomycetes</taxon>
        <taxon>Hypocreomycetidae</taxon>
        <taxon>Hypocreales</taxon>
        <taxon>Nectriaceae</taxon>
        <taxon>Fusarium</taxon>
        <taxon>Fusarium fujikuroi species complex</taxon>
    </lineage>
</organism>
<proteinExistence type="predicted"/>
<reference evidence="8 9" key="1">
    <citation type="submission" date="2020-05" db="EMBL/GenBank/DDBJ databases">
        <title>Identification and distribution of gene clusters putatively required for synthesis of sphingolipid metabolism inhibitors in phylogenetically diverse species of the filamentous fungus Fusarium.</title>
        <authorList>
            <person name="Kim H.-S."/>
            <person name="Busman M."/>
            <person name="Brown D.W."/>
            <person name="Divon H."/>
            <person name="Uhlig S."/>
            <person name="Proctor R.H."/>
        </authorList>
    </citation>
    <scope>NUCLEOTIDE SEQUENCE [LARGE SCALE GENOMIC DNA]</scope>
    <source>
        <strain evidence="8 9">NRRL 13617</strain>
    </source>
</reference>
<evidence type="ECO:0000256" key="1">
    <source>
        <dbReference type="ARBA" id="ARBA00004141"/>
    </source>
</evidence>
<evidence type="ECO:0000313" key="9">
    <source>
        <dbReference type="Proteomes" id="UP000582016"/>
    </source>
</evidence>
<feature type="domain" description="Ferric oxidoreductase" evidence="7">
    <location>
        <begin position="118"/>
        <end position="174"/>
    </location>
</feature>
<comment type="subcellular location">
    <subcellularLocation>
        <location evidence="1">Membrane</location>
        <topology evidence="1">Multi-pass membrane protein</topology>
    </subcellularLocation>
</comment>
<dbReference type="InterPro" id="IPR051410">
    <property type="entry name" value="Ferric/Cupric_Reductase"/>
</dbReference>
<accession>A0A8H5MI18</accession>
<protein>
    <submittedName>
        <fullName evidence="8">Ferric-chelate reductase</fullName>
    </submittedName>
</protein>
<dbReference type="GO" id="GO:0006879">
    <property type="term" value="P:intracellular iron ion homeostasis"/>
    <property type="evidence" value="ECO:0007669"/>
    <property type="project" value="TreeGrafter"/>
</dbReference>